<feature type="transmembrane region" description="Helical" evidence="8">
    <location>
        <begin position="12"/>
        <end position="30"/>
    </location>
</feature>
<feature type="transmembrane region" description="Helical" evidence="8">
    <location>
        <begin position="261"/>
        <end position="281"/>
    </location>
</feature>
<dbReference type="Proteomes" id="UP000219215">
    <property type="component" value="Chromosome DPRO"/>
</dbReference>
<evidence type="ECO:0000256" key="2">
    <source>
        <dbReference type="ARBA" id="ARBA00022475"/>
    </source>
</evidence>
<keyword evidence="6 8" id="KW-1133">Transmembrane helix</keyword>
<feature type="transmembrane region" description="Helical" evidence="8">
    <location>
        <begin position="110"/>
        <end position="129"/>
    </location>
</feature>
<keyword evidence="7 8" id="KW-0472">Membrane</keyword>
<evidence type="ECO:0000259" key="9">
    <source>
        <dbReference type="Pfam" id="PF13231"/>
    </source>
</evidence>
<evidence type="ECO:0000256" key="1">
    <source>
        <dbReference type="ARBA" id="ARBA00004651"/>
    </source>
</evidence>
<proteinExistence type="predicted"/>
<evidence type="ECO:0000256" key="8">
    <source>
        <dbReference type="SAM" id="Phobius"/>
    </source>
</evidence>
<dbReference type="GO" id="GO:0009103">
    <property type="term" value="P:lipopolysaccharide biosynthetic process"/>
    <property type="evidence" value="ECO:0007669"/>
    <property type="project" value="UniProtKB-ARBA"/>
</dbReference>
<organism evidence="10 11">
    <name type="scientific">Pseudodesulfovibrio profundus</name>
    <dbReference type="NCBI Taxonomy" id="57320"/>
    <lineage>
        <taxon>Bacteria</taxon>
        <taxon>Pseudomonadati</taxon>
        <taxon>Thermodesulfobacteriota</taxon>
        <taxon>Desulfovibrionia</taxon>
        <taxon>Desulfovibrionales</taxon>
        <taxon>Desulfovibrionaceae</taxon>
    </lineage>
</organism>
<keyword evidence="2" id="KW-1003">Cell membrane</keyword>
<evidence type="ECO:0000256" key="7">
    <source>
        <dbReference type="ARBA" id="ARBA00023136"/>
    </source>
</evidence>
<dbReference type="RefSeq" id="WP_097011748.1">
    <property type="nucleotide sequence ID" value="NZ_LT907975.1"/>
</dbReference>
<evidence type="ECO:0000256" key="5">
    <source>
        <dbReference type="ARBA" id="ARBA00022692"/>
    </source>
</evidence>
<feature type="transmembrane region" description="Helical" evidence="8">
    <location>
        <begin position="327"/>
        <end position="348"/>
    </location>
</feature>
<dbReference type="InterPro" id="IPR050297">
    <property type="entry name" value="LipidA_mod_glycosyltrf_83"/>
</dbReference>
<dbReference type="KEGG" id="pprf:DPRO_1851"/>
<evidence type="ECO:0000256" key="3">
    <source>
        <dbReference type="ARBA" id="ARBA00022676"/>
    </source>
</evidence>
<feature type="transmembrane region" description="Helical" evidence="8">
    <location>
        <begin position="164"/>
        <end position="194"/>
    </location>
</feature>
<feature type="transmembrane region" description="Helical" evidence="8">
    <location>
        <begin position="360"/>
        <end position="379"/>
    </location>
</feature>
<dbReference type="PANTHER" id="PTHR33908">
    <property type="entry name" value="MANNOSYLTRANSFERASE YKCB-RELATED"/>
    <property type="match status" value="1"/>
</dbReference>
<evidence type="ECO:0000256" key="4">
    <source>
        <dbReference type="ARBA" id="ARBA00022679"/>
    </source>
</evidence>
<dbReference type="EMBL" id="LT907975">
    <property type="protein sequence ID" value="SOB58751.1"/>
    <property type="molecule type" value="Genomic_DNA"/>
</dbReference>
<keyword evidence="5 8" id="KW-0812">Transmembrane</keyword>
<keyword evidence="4 10" id="KW-0808">Transferase</keyword>
<accession>A0A2C8F8A8</accession>
<protein>
    <submittedName>
        <fullName evidence="10">Dolichyl-phosphate-mannose-protein mannosyltransferase family protein</fullName>
    </submittedName>
</protein>
<keyword evidence="11" id="KW-1185">Reference proteome</keyword>
<feature type="transmembrane region" description="Helical" evidence="8">
    <location>
        <begin position="302"/>
        <end position="321"/>
    </location>
</feature>
<feature type="transmembrane region" description="Helical" evidence="8">
    <location>
        <begin position="206"/>
        <end position="227"/>
    </location>
</feature>
<comment type="subcellular location">
    <subcellularLocation>
        <location evidence="1">Cell membrane</location>
        <topology evidence="1">Multi-pass membrane protein</topology>
    </subcellularLocation>
</comment>
<evidence type="ECO:0000313" key="11">
    <source>
        <dbReference type="Proteomes" id="UP000219215"/>
    </source>
</evidence>
<dbReference type="Pfam" id="PF13231">
    <property type="entry name" value="PMT_2"/>
    <property type="match status" value="1"/>
</dbReference>
<feature type="transmembrane region" description="Helical" evidence="8">
    <location>
        <begin position="83"/>
        <end position="104"/>
    </location>
</feature>
<keyword evidence="3 10" id="KW-0328">Glycosyltransferase</keyword>
<feature type="domain" description="Glycosyltransferase RgtA/B/C/D-like" evidence="9">
    <location>
        <begin position="59"/>
        <end position="227"/>
    </location>
</feature>
<gene>
    <name evidence="10" type="ORF">DPRO_1851</name>
</gene>
<dbReference type="GO" id="GO:0016763">
    <property type="term" value="F:pentosyltransferase activity"/>
    <property type="evidence" value="ECO:0007669"/>
    <property type="project" value="TreeGrafter"/>
</dbReference>
<dbReference type="GO" id="GO:0005886">
    <property type="term" value="C:plasma membrane"/>
    <property type="evidence" value="ECO:0007669"/>
    <property type="project" value="UniProtKB-SubCell"/>
</dbReference>
<reference evidence="11" key="1">
    <citation type="submission" date="2017-09" db="EMBL/GenBank/DDBJ databases">
        <authorList>
            <person name="Regsiter A."/>
            <person name="William W."/>
        </authorList>
    </citation>
    <scope>NUCLEOTIDE SEQUENCE [LARGE SCALE GENOMIC DNA]</scope>
    <source>
        <strain evidence="11">500-1</strain>
    </source>
</reference>
<sequence>MSIANEKYTPRLDVIAFVIIALSFAVRYWFVDSGQLNLVQDEAQYWDWIRRPQLSYYSKGPLIAWVITTWCQVFGSTELGVRFGAIIGMTGIQAALYIGISRVWREYRLAVYALLIAATLPLLNGLGILMTTDNPLIFCWTVAFFALSAATRNKPDYTPGNLPFIIMGVCIAVGILAKYMMIAFLGLGTFYALVLHFRGQLPERFWGRYLIASLAGTIVGLLPIIIWNMQNDWVGFKHVAKLSTGKDKPFTIRFLPFLEMLGAQIGLLAPWWFPFIICGGWRSVKKSVIGPIGAFDEKYRHLLQAALFFWPLWLAITFWSLKARTEANWTAVSFMGAAIVGGIALMRWWEKPHRTNRGRALLAGTAILFTAVVFVSPVIPLPDNLNITHRLKGWDSLGQEMHRLAQTEFENSKQVFLFSDKYDITSELAFYTPGQPITYCLWTNDRRMNQYDIWPGPGAEQKGWGAIMVRKRHQNSQAPKLARELFEYVSPPIHFTGTFNGEPARKFTIHICKGYKGEWLFEESGRY</sequence>
<evidence type="ECO:0000313" key="10">
    <source>
        <dbReference type="EMBL" id="SOB58751.1"/>
    </source>
</evidence>
<evidence type="ECO:0000256" key="6">
    <source>
        <dbReference type="ARBA" id="ARBA00022989"/>
    </source>
</evidence>
<dbReference type="InterPro" id="IPR038731">
    <property type="entry name" value="RgtA/B/C-like"/>
</dbReference>
<dbReference type="PANTHER" id="PTHR33908:SF11">
    <property type="entry name" value="MEMBRANE PROTEIN"/>
    <property type="match status" value="1"/>
</dbReference>
<name>A0A2C8F8A8_9BACT</name>
<dbReference type="OrthoDB" id="9802649at2"/>
<dbReference type="AlphaFoldDB" id="A0A2C8F8A8"/>